<comment type="caution">
    <text evidence="1">The sequence shown here is derived from an EMBL/GenBank/DDBJ whole genome shotgun (WGS) entry which is preliminary data.</text>
</comment>
<gene>
    <name evidence="1" type="ORF">ACFSJ3_03335</name>
</gene>
<evidence type="ECO:0008006" key="3">
    <source>
        <dbReference type="Google" id="ProtNLM"/>
    </source>
</evidence>
<name>A0ABW4XHP3_9GAMM</name>
<sequence length="155" mass="17046">MNRANCLFGLLIVLLLGCSDERKVMECAELSLGISFSEVEQISAVAFTGEYYRKLGEAYPELSGKLASLIQVKEIQKLSTDKGLENPKIEICVASESGTVGDPVSVEIVRTMFNHLADVSEQFISLHYEQQVEIERYDAVGSSSAQPPIGDKDNR</sequence>
<accession>A0ABW4XHP3</accession>
<protein>
    <recommendedName>
        <fullName evidence="3">Lipoprotein</fullName>
    </recommendedName>
</protein>
<organism evidence="1 2">
    <name type="scientific">Corallincola platygyrae</name>
    <dbReference type="NCBI Taxonomy" id="1193278"/>
    <lineage>
        <taxon>Bacteria</taxon>
        <taxon>Pseudomonadati</taxon>
        <taxon>Pseudomonadota</taxon>
        <taxon>Gammaproteobacteria</taxon>
        <taxon>Alteromonadales</taxon>
        <taxon>Psychromonadaceae</taxon>
        <taxon>Corallincola</taxon>
    </lineage>
</organism>
<dbReference type="PROSITE" id="PS51257">
    <property type="entry name" value="PROKAR_LIPOPROTEIN"/>
    <property type="match status" value="1"/>
</dbReference>
<dbReference type="EMBL" id="JBHUHT010000007">
    <property type="protein sequence ID" value="MFD2095002.1"/>
    <property type="molecule type" value="Genomic_DNA"/>
</dbReference>
<proteinExistence type="predicted"/>
<evidence type="ECO:0000313" key="1">
    <source>
        <dbReference type="EMBL" id="MFD2095002.1"/>
    </source>
</evidence>
<reference evidence="2" key="1">
    <citation type="journal article" date="2019" name="Int. J. Syst. Evol. Microbiol.">
        <title>The Global Catalogue of Microorganisms (GCM) 10K type strain sequencing project: providing services to taxonomists for standard genome sequencing and annotation.</title>
        <authorList>
            <consortium name="The Broad Institute Genomics Platform"/>
            <consortium name="The Broad Institute Genome Sequencing Center for Infectious Disease"/>
            <person name="Wu L."/>
            <person name="Ma J."/>
        </authorList>
    </citation>
    <scope>NUCLEOTIDE SEQUENCE [LARGE SCALE GENOMIC DNA]</scope>
    <source>
        <strain evidence="2">CGMCC 1.10992</strain>
    </source>
</reference>
<keyword evidence="2" id="KW-1185">Reference proteome</keyword>
<dbReference type="RefSeq" id="WP_345337945.1">
    <property type="nucleotide sequence ID" value="NZ_BAABLI010000004.1"/>
</dbReference>
<evidence type="ECO:0000313" key="2">
    <source>
        <dbReference type="Proteomes" id="UP001597380"/>
    </source>
</evidence>
<dbReference type="Proteomes" id="UP001597380">
    <property type="component" value="Unassembled WGS sequence"/>
</dbReference>